<evidence type="ECO:0000259" key="1">
    <source>
        <dbReference type="SMART" id="SM00343"/>
    </source>
</evidence>
<feature type="domain" description="CCHC-type" evidence="1">
    <location>
        <begin position="283"/>
        <end position="299"/>
    </location>
</feature>
<reference evidence="2" key="2">
    <citation type="submission" date="2017-10" db="EMBL/GenBank/DDBJ databases">
        <title>Ladona fulva Genome sequencing and assembly.</title>
        <authorList>
            <person name="Murali S."/>
            <person name="Richards S."/>
            <person name="Bandaranaike D."/>
            <person name="Bellair M."/>
            <person name="Blankenburg K."/>
            <person name="Chao H."/>
            <person name="Dinh H."/>
            <person name="Doddapaneni H."/>
            <person name="Dugan-Rocha S."/>
            <person name="Elkadiri S."/>
            <person name="Gnanaolivu R."/>
            <person name="Hernandez B."/>
            <person name="Skinner E."/>
            <person name="Javaid M."/>
            <person name="Lee S."/>
            <person name="Li M."/>
            <person name="Ming W."/>
            <person name="Munidasa M."/>
            <person name="Muniz J."/>
            <person name="Nguyen L."/>
            <person name="Hughes D."/>
            <person name="Osuji N."/>
            <person name="Pu L.-L."/>
            <person name="Puazo M."/>
            <person name="Qu C."/>
            <person name="Quiroz J."/>
            <person name="Raj R."/>
            <person name="Weissenberger G."/>
            <person name="Xin Y."/>
            <person name="Zou X."/>
            <person name="Han Y."/>
            <person name="Worley K."/>
            <person name="Muzny D."/>
            <person name="Gibbs R."/>
        </authorList>
    </citation>
    <scope>NUCLEOTIDE SEQUENCE</scope>
    <source>
        <strain evidence="2">Sampled in the wild</strain>
    </source>
</reference>
<dbReference type="SUPFAM" id="SSF57756">
    <property type="entry name" value="Retrovirus zinc finger-like domains"/>
    <property type="match status" value="1"/>
</dbReference>
<reference evidence="2" key="1">
    <citation type="submission" date="2013-04" db="EMBL/GenBank/DDBJ databases">
        <authorList>
            <person name="Qu J."/>
            <person name="Murali S.C."/>
            <person name="Bandaranaike D."/>
            <person name="Bellair M."/>
            <person name="Blankenburg K."/>
            <person name="Chao H."/>
            <person name="Dinh H."/>
            <person name="Doddapaneni H."/>
            <person name="Downs B."/>
            <person name="Dugan-Rocha S."/>
            <person name="Elkadiri S."/>
            <person name="Gnanaolivu R.D."/>
            <person name="Hernandez B."/>
            <person name="Javaid M."/>
            <person name="Jayaseelan J.C."/>
            <person name="Lee S."/>
            <person name="Li M."/>
            <person name="Ming W."/>
            <person name="Munidasa M."/>
            <person name="Muniz J."/>
            <person name="Nguyen L."/>
            <person name="Ongeri F."/>
            <person name="Osuji N."/>
            <person name="Pu L.-L."/>
            <person name="Puazo M."/>
            <person name="Qu C."/>
            <person name="Quiroz J."/>
            <person name="Raj R."/>
            <person name="Weissenberger G."/>
            <person name="Xin Y."/>
            <person name="Zou X."/>
            <person name="Han Y."/>
            <person name="Richards S."/>
            <person name="Worley K."/>
            <person name="Muzny D."/>
            <person name="Gibbs R."/>
        </authorList>
    </citation>
    <scope>NUCLEOTIDE SEQUENCE</scope>
    <source>
        <strain evidence="2">Sampled in the wild</strain>
    </source>
</reference>
<dbReference type="Gene3D" id="4.10.60.10">
    <property type="entry name" value="Zinc finger, CCHC-type"/>
    <property type="match status" value="1"/>
</dbReference>
<evidence type="ECO:0000313" key="3">
    <source>
        <dbReference type="Proteomes" id="UP000792457"/>
    </source>
</evidence>
<organism evidence="2 3">
    <name type="scientific">Ladona fulva</name>
    <name type="common">Scarce chaser dragonfly</name>
    <name type="synonym">Libellula fulva</name>
    <dbReference type="NCBI Taxonomy" id="123851"/>
    <lineage>
        <taxon>Eukaryota</taxon>
        <taxon>Metazoa</taxon>
        <taxon>Ecdysozoa</taxon>
        <taxon>Arthropoda</taxon>
        <taxon>Hexapoda</taxon>
        <taxon>Insecta</taxon>
        <taxon>Pterygota</taxon>
        <taxon>Palaeoptera</taxon>
        <taxon>Odonata</taxon>
        <taxon>Epiprocta</taxon>
        <taxon>Anisoptera</taxon>
        <taxon>Libelluloidea</taxon>
        <taxon>Libellulidae</taxon>
        <taxon>Ladona</taxon>
    </lineage>
</organism>
<evidence type="ECO:0000313" key="2">
    <source>
        <dbReference type="EMBL" id="KAG8233103.1"/>
    </source>
</evidence>
<dbReference type="InterPro" id="IPR001878">
    <property type="entry name" value="Znf_CCHC"/>
</dbReference>
<dbReference type="InterPro" id="IPR036875">
    <property type="entry name" value="Znf_CCHC_sf"/>
</dbReference>
<gene>
    <name evidence="2" type="ORF">J437_LFUL013294</name>
</gene>
<protein>
    <recommendedName>
        <fullName evidence="1">CCHC-type domain-containing protein</fullName>
    </recommendedName>
</protein>
<dbReference type="GO" id="GO:0008270">
    <property type="term" value="F:zinc ion binding"/>
    <property type="evidence" value="ECO:0007669"/>
    <property type="project" value="InterPro"/>
</dbReference>
<dbReference type="OrthoDB" id="6626910at2759"/>
<dbReference type="SMART" id="SM00343">
    <property type="entry name" value="ZnF_C2HC"/>
    <property type="match status" value="2"/>
</dbReference>
<keyword evidence="3" id="KW-1185">Reference proteome</keyword>
<proteinExistence type="predicted"/>
<dbReference type="AlphaFoldDB" id="A0A8K0P5K2"/>
<comment type="caution">
    <text evidence="2">The sequence shown here is derived from an EMBL/GenBank/DDBJ whole genome shotgun (WGS) entry which is preliminary data.</text>
</comment>
<sequence>MPPKWVTALEEMEEKCNDRSIKLSSNQRAFIMERINIIKDEFRDMEIKKSLQEIKQEFKKDLMTEIREELNILSDNLYEAVKLEEGVCKKKELTYSDVVKDLQEASRGKKEVVITTKDATKPEDSKKLKEMIKETINPGKEAIKIQNLRTAGRNKVIIETRTEEDKKKLVQGSLKSRLEEKGLKVESMKKKDPKVIIFSIDRTITEEDFKDNVWNQNFQEATISKDDFTKGFRYSFMKGKRDSKYSHRVFQVTPDIREHLVAKEKVYSGWESHFIKDFTGITRCYKCQGFGHTAQGCREKEDTCGHCARRGHSIQDCPNKNRREVCANCHRFGKQSDHSTTDINCPAYRFALERDILRTGYGKK</sequence>
<dbReference type="EMBL" id="KZ308687">
    <property type="protein sequence ID" value="KAG8233103.1"/>
    <property type="molecule type" value="Genomic_DNA"/>
</dbReference>
<accession>A0A8K0P5K2</accession>
<dbReference type="GO" id="GO:0003676">
    <property type="term" value="F:nucleic acid binding"/>
    <property type="evidence" value="ECO:0007669"/>
    <property type="project" value="InterPro"/>
</dbReference>
<feature type="domain" description="CCHC-type" evidence="1">
    <location>
        <begin position="303"/>
        <end position="319"/>
    </location>
</feature>
<name>A0A8K0P5K2_LADFU</name>
<dbReference type="Proteomes" id="UP000792457">
    <property type="component" value="Unassembled WGS sequence"/>
</dbReference>